<organism evidence="2 3">
    <name type="scientific">Podarcis muralis</name>
    <name type="common">Wall lizard</name>
    <name type="synonym">Lacerta muralis</name>
    <dbReference type="NCBI Taxonomy" id="64176"/>
    <lineage>
        <taxon>Eukaryota</taxon>
        <taxon>Metazoa</taxon>
        <taxon>Chordata</taxon>
        <taxon>Craniata</taxon>
        <taxon>Vertebrata</taxon>
        <taxon>Euteleostomi</taxon>
        <taxon>Lepidosauria</taxon>
        <taxon>Squamata</taxon>
        <taxon>Bifurcata</taxon>
        <taxon>Unidentata</taxon>
        <taxon>Episquamata</taxon>
        <taxon>Laterata</taxon>
        <taxon>Lacertibaenia</taxon>
        <taxon>Lacertidae</taxon>
        <taxon>Podarcis</taxon>
    </lineage>
</organism>
<feature type="domain" description="Maestro-like HEAT-repeats" evidence="1">
    <location>
        <begin position="4"/>
        <end position="61"/>
    </location>
</feature>
<dbReference type="GeneTree" id="ENSGT00940000161775"/>
<reference evidence="2 3" key="1">
    <citation type="journal article" date="2019" name="Proc. Natl. Acad. Sci. U.S.A.">
        <title>Regulatory changes in pterin and carotenoid genes underlie balanced color polymorphisms in the wall lizard.</title>
        <authorList>
            <person name="Andrade P."/>
            <person name="Pinho C."/>
            <person name="Perez I de Lanuza G."/>
            <person name="Afonso S."/>
            <person name="Brejcha J."/>
            <person name="Rubin C.J."/>
            <person name="Wallerman O."/>
            <person name="Pereira P."/>
            <person name="Sabatino S.J."/>
            <person name="Bellati A."/>
            <person name="Pellitteri-Rosa D."/>
            <person name="Bosakova Z."/>
            <person name="Bunikis I."/>
            <person name="Carretero M.A."/>
            <person name="Feiner N."/>
            <person name="Marsik P."/>
            <person name="Pauperio F."/>
            <person name="Salvi D."/>
            <person name="Soler L."/>
            <person name="While G.M."/>
            <person name="Uller T."/>
            <person name="Font E."/>
            <person name="Andersson L."/>
            <person name="Carneiro M."/>
        </authorList>
    </citation>
    <scope>NUCLEOTIDE SEQUENCE</scope>
</reference>
<name>A0A670I5P8_PODMU</name>
<dbReference type="PANTHER" id="PTHR23120:SF17">
    <property type="entry name" value="MAESTRO HEAT-LIKE REPEAT-CONTAINING PROTEIN FAMILY MEMBER 7"/>
    <property type="match status" value="1"/>
</dbReference>
<reference evidence="2" key="2">
    <citation type="submission" date="2025-08" db="UniProtKB">
        <authorList>
            <consortium name="Ensembl"/>
        </authorList>
    </citation>
    <scope>IDENTIFICATION</scope>
</reference>
<reference evidence="2" key="3">
    <citation type="submission" date="2025-09" db="UniProtKB">
        <authorList>
            <consortium name="Ensembl"/>
        </authorList>
    </citation>
    <scope>IDENTIFICATION</scope>
</reference>
<evidence type="ECO:0000313" key="2">
    <source>
        <dbReference type="Ensembl" id="ENSPMRP00000007057.1"/>
    </source>
</evidence>
<keyword evidence="3" id="KW-1185">Reference proteome</keyword>
<dbReference type="Pfam" id="PF21047">
    <property type="entry name" value="HEAT_Maestro"/>
    <property type="match status" value="1"/>
</dbReference>
<dbReference type="Proteomes" id="UP000472272">
    <property type="component" value="Chromosome 6"/>
</dbReference>
<evidence type="ECO:0000259" key="1">
    <source>
        <dbReference type="Pfam" id="PF21047"/>
    </source>
</evidence>
<dbReference type="PANTHER" id="PTHR23120">
    <property type="entry name" value="MAESTRO-RELATED HEAT DOMAIN-CONTAINING"/>
    <property type="match status" value="1"/>
</dbReference>
<accession>A0A670I5P8</accession>
<dbReference type="InterPro" id="IPR048465">
    <property type="entry name" value="Maestro-like_HEAT"/>
</dbReference>
<dbReference type="InterPro" id="IPR045206">
    <property type="entry name" value="Maestro_heat-like_prot"/>
</dbReference>
<dbReference type="GO" id="GO:0005737">
    <property type="term" value="C:cytoplasm"/>
    <property type="evidence" value="ECO:0007669"/>
    <property type="project" value="TreeGrafter"/>
</dbReference>
<protein>
    <recommendedName>
        <fullName evidence="1">Maestro-like HEAT-repeats domain-containing protein</fullName>
    </recommendedName>
</protein>
<dbReference type="Ensembl" id="ENSPMRT00000007549.1">
    <property type="protein sequence ID" value="ENSPMRP00000007057.1"/>
    <property type="gene ID" value="ENSPMRG00000004793.1"/>
</dbReference>
<evidence type="ECO:0000313" key="3">
    <source>
        <dbReference type="Proteomes" id="UP000472272"/>
    </source>
</evidence>
<dbReference type="AlphaFoldDB" id="A0A670I5P8"/>
<proteinExistence type="predicted"/>
<sequence>MLVSFKVPEIVDKIYQQLGSIYQYQDRQIMMWVLAQLAHTYMAEVCSALLQCPLPIDRYIVQKDLTTVSLSLSLLPLPQAASAFSKLLSMPKSSEVALYIYPRLLMALLVQVHYSIRHSVIKNSDSQEEFEPVGYIVAALKILLLAVRCYCEFTLIEKERGWELLTSCEDHHRGVGLIARIMLQTSNYDLLRILYLLVPFLERGDEEHQITGLAFFSELLCMSEARRLPKQYSLYRLKRGLANENPVIRALCIKGLVNIAYWIGKVNNRAHHMISLDLVDKFKNISDCICDISLSLQELFSDVRKQCHTSLVLLQAKRQAYPLTEVLFS</sequence>